<evidence type="ECO:0000256" key="5">
    <source>
        <dbReference type="ARBA" id="ARBA00022839"/>
    </source>
</evidence>
<gene>
    <name evidence="8" type="ORF">COA71_05890</name>
</gene>
<name>A0A2A5CFH5_9GAMM</name>
<dbReference type="PROSITE" id="PS01090">
    <property type="entry name" value="TATD_2"/>
    <property type="match status" value="1"/>
</dbReference>
<dbReference type="PANTHER" id="PTHR10060:SF15">
    <property type="entry name" value="DEOXYRIBONUCLEASE TATDN1"/>
    <property type="match status" value="1"/>
</dbReference>
<dbReference type="GO" id="GO:0046872">
    <property type="term" value="F:metal ion binding"/>
    <property type="evidence" value="ECO:0007669"/>
    <property type="project" value="UniProtKB-KW"/>
</dbReference>
<evidence type="ECO:0000256" key="4">
    <source>
        <dbReference type="ARBA" id="ARBA00022801"/>
    </source>
</evidence>
<accession>A0A2A5CFH5</accession>
<feature type="binding site" evidence="7">
    <location>
        <position position="92"/>
    </location>
    <ligand>
        <name>a divalent metal cation</name>
        <dbReference type="ChEBI" id="CHEBI:60240"/>
        <label>1</label>
    </ligand>
</feature>
<evidence type="ECO:0000256" key="6">
    <source>
        <dbReference type="ARBA" id="ARBA00022842"/>
    </source>
</evidence>
<dbReference type="PANTHER" id="PTHR10060">
    <property type="entry name" value="TATD FAMILY DEOXYRIBONUCLEASE"/>
    <property type="match status" value="1"/>
</dbReference>
<evidence type="ECO:0000256" key="2">
    <source>
        <dbReference type="ARBA" id="ARBA00022722"/>
    </source>
</evidence>
<dbReference type="Proteomes" id="UP000228987">
    <property type="component" value="Unassembled WGS sequence"/>
</dbReference>
<organism evidence="8 9">
    <name type="scientific">SAR86 cluster bacterium</name>
    <dbReference type="NCBI Taxonomy" id="2030880"/>
    <lineage>
        <taxon>Bacteria</taxon>
        <taxon>Pseudomonadati</taxon>
        <taxon>Pseudomonadota</taxon>
        <taxon>Gammaproteobacteria</taxon>
        <taxon>SAR86 cluster</taxon>
    </lineage>
</organism>
<dbReference type="CDD" id="cd01310">
    <property type="entry name" value="TatD_DNAse"/>
    <property type="match status" value="1"/>
</dbReference>
<dbReference type="PIRSF" id="PIRSF005902">
    <property type="entry name" value="DNase_TatD"/>
    <property type="match status" value="1"/>
</dbReference>
<evidence type="ECO:0000313" key="9">
    <source>
        <dbReference type="Proteomes" id="UP000228987"/>
    </source>
</evidence>
<feature type="binding site" evidence="7">
    <location>
        <position position="153"/>
    </location>
    <ligand>
        <name>a divalent metal cation</name>
        <dbReference type="ChEBI" id="CHEBI:60240"/>
        <label>2</label>
    </ligand>
</feature>
<keyword evidence="5" id="KW-0269">Exonuclease</keyword>
<dbReference type="Gene3D" id="3.20.20.140">
    <property type="entry name" value="Metal-dependent hydrolases"/>
    <property type="match status" value="1"/>
</dbReference>
<comment type="caution">
    <text evidence="8">The sequence shown here is derived from an EMBL/GenBank/DDBJ whole genome shotgun (WGS) entry which is preliminary data.</text>
</comment>
<sequence>MIDIGANLSHESFRDDFDEVIKRAKQARIEKLILTGTDVVSNQRAIALCQRYPDYLFSTVGLHPHEASSYTNELNSVLREQAMHSCVKALGETGLDFNRNYSTPKEQEVAFIEQLGLAVELKMPLFLHQRDAHERFLPILKDFRDQLSKIVVHCFTGTKEELFDYLDMDLHIGITGWVCDERRGYSLHPLLKEIPNNRLMLETDAPYLMPRNIEPKPDTRRNEPANLSYVLEKTSECLGKSPESVAKQTSSNARDFFAL</sequence>
<protein>
    <submittedName>
        <fullName evidence="8">Hydrolase TatD</fullName>
    </submittedName>
</protein>
<dbReference type="InterPro" id="IPR018228">
    <property type="entry name" value="DNase_TatD-rel_CS"/>
</dbReference>
<evidence type="ECO:0000256" key="7">
    <source>
        <dbReference type="PIRSR" id="PIRSR005902-1"/>
    </source>
</evidence>
<dbReference type="FunFam" id="3.20.20.140:FF:000018">
    <property type="entry name" value="3'-5' ssDNA/RNA exonuclease TatD"/>
    <property type="match status" value="1"/>
</dbReference>
<reference evidence="9" key="1">
    <citation type="submission" date="2017-08" db="EMBL/GenBank/DDBJ databases">
        <title>A dynamic microbial community with high functional redundancy inhabits the cold, oxic subseafloor aquifer.</title>
        <authorList>
            <person name="Tully B.J."/>
            <person name="Wheat C.G."/>
            <person name="Glazer B.T."/>
            <person name="Huber J.A."/>
        </authorList>
    </citation>
    <scope>NUCLEOTIDE SEQUENCE [LARGE SCALE GENOMIC DNA]</scope>
</reference>
<keyword evidence="6" id="KW-0460">Magnesium</keyword>
<keyword evidence="3 7" id="KW-0479">Metal-binding</keyword>
<proteinExistence type="predicted"/>
<dbReference type="PROSITE" id="PS01091">
    <property type="entry name" value="TATD_3"/>
    <property type="match status" value="1"/>
</dbReference>
<dbReference type="InterPro" id="IPR032466">
    <property type="entry name" value="Metal_Hydrolase"/>
</dbReference>
<evidence type="ECO:0000256" key="3">
    <source>
        <dbReference type="ARBA" id="ARBA00022723"/>
    </source>
</evidence>
<keyword evidence="2" id="KW-0540">Nuclease</keyword>
<dbReference type="InterPro" id="IPR050891">
    <property type="entry name" value="TatD-type_Hydrolase"/>
</dbReference>
<dbReference type="InterPro" id="IPR001130">
    <property type="entry name" value="TatD-like"/>
</dbReference>
<dbReference type="AlphaFoldDB" id="A0A2A5CFH5"/>
<keyword evidence="4 8" id="KW-0378">Hydrolase</keyword>
<evidence type="ECO:0000313" key="8">
    <source>
        <dbReference type="EMBL" id="PCJ42251.1"/>
    </source>
</evidence>
<feature type="binding site" evidence="7">
    <location>
        <position position="204"/>
    </location>
    <ligand>
        <name>a divalent metal cation</name>
        <dbReference type="ChEBI" id="CHEBI:60240"/>
        <label>1</label>
    </ligand>
</feature>
<feature type="binding site" evidence="7">
    <location>
        <position position="128"/>
    </location>
    <ligand>
        <name>a divalent metal cation</name>
        <dbReference type="ChEBI" id="CHEBI:60240"/>
        <label>2</label>
    </ligand>
</feature>
<dbReference type="EMBL" id="NVWI01000003">
    <property type="protein sequence ID" value="PCJ42251.1"/>
    <property type="molecule type" value="Genomic_DNA"/>
</dbReference>
<dbReference type="GO" id="GO:0004527">
    <property type="term" value="F:exonuclease activity"/>
    <property type="evidence" value="ECO:0007669"/>
    <property type="project" value="UniProtKB-KW"/>
</dbReference>
<keyword evidence="1" id="KW-0963">Cytoplasm</keyword>
<evidence type="ECO:0000256" key="1">
    <source>
        <dbReference type="ARBA" id="ARBA00022490"/>
    </source>
</evidence>
<dbReference type="SUPFAM" id="SSF51556">
    <property type="entry name" value="Metallo-dependent hydrolases"/>
    <property type="match status" value="1"/>
</dbReference>
<dbReference type="Pfam" id="PF01026">
    <property type="entry name" value="TatD_DNase"/>
    <property type="match status" value="1"/>
</dbReference>